<feature type="binding site" description="in other chain" evidence="25">
    <location>
        <begin position="175"/>
        <end position="184"/>
    </location>
    <ligand>
        <name>FAD</name>
        <dbReference type="ChEBI" id="CHEBI:57692"/>
        <note>ligand shared between dimeric partners</note>
    </ligand>
</feature>
<organism evidence="30 31">
    <name type="scientific">Amphilophus citrinellus</name>
    <name type="common">Midas cichlid</name>
    <name type="synonym">Cichlasoma citrinellum</name>
    <dbReference type="NCBI Taxonomy" id="61819"/>
    <lineage>
        <taxon>Eukaryota</taxon>
        <taxon>Metazoa</taxon>
        <taxon>Chordata</taxon>
        <taxon>Craniata</taxon>
        <taxon>Vertebrata</taxon>
        <taxon>Euteleostomi</taxon>
        <taxon>Actinopterygii</taxon>
        <taxon>Neopterygii</taxon>
        <taxon>Teleostei</taxon>
        <taxon>Neoteleostei</taxon>
        <taxon>Acanthomorphata</taxon>
        <taxon>Ovalentaria</taxon>
        <taxon>Cichlomorphae</taxon>
        <taxon>Cichliformes</taxon>
        <taxon>Cichlidae</taxon>
        <taxon>New World cichlids</taxon>
        <taxon>Cichlasomatinae</taxon>
        <taxon>Heroini</taxon>
        <taxon>Amphilophus</taxon>
    </lineage>
</organism>
<evidence type="ECO:0000256" key="26">
    <source>
        <dbReference type="RuleBase" id="RU362125"/>
    </source>
</evidence>
<comment type="catalytic activity">
    <reaction evidence="22">
        <text>tetradecanoyl-CoA + oxidized [electron-transfer flavoprotein] + H(+) = (2E)-tetradecenoyl-CoA + reduced [electron-transfer flavoprotein]</text>
        <dbReference type="Rhea" id="RHEA:47316"/>
        <dbReference type="Rhea" id="RHEA-COMP:10685"/>
        <dbReference type="Rhea" id="RHEA-COMP:10686"/>
        <dbReference type="ChEBI" id="CHEBI:15378"/>
        <dbReference type="ChEBI" id="CHEBI:57385"/>
        <dbReference type="ChEBI" id="CHEBI:57692"/>
        <dbReference type="ChEBI" id="CHEBI:58307"/>
        <dbReference type="ChEBI" id="CHEBI:61405"/>
    </reaction>
    <physiologicalReaction direction="left-to-right" evidence="22">
        <dbReference type="Rhea" id="RHEA:47317"/>
    </physiologicalReaction>
</comment>
<dbReference type="SUPFAM" id="SSF56645">
    <property type="entry name" value="Acyl-CoA dehydrogenase NM domain-like"/>
    <property type="match status" value="1"/>
</dbReference>
<feature type="binding site" description="in other chain" evidence="25">
    <location>
        <begin position="333"/>
        <end position="334"/>
    </location>
    <ligand>
        <name>FAD</name>
        <dbReference type="ChEBI" id="CHEBI:57692"/>
        <note>ligand shared between dimeric partners</note>
    </ligand>
</feature>
<dbReference type="InterPro" id="IPR046373">
    <property type="entry name" value="Acyl-CoA_Oxase/DH_mid-dom_sf"/>
</dbReference>
<dbReference type="PROSITE" id="PS00073">
    <property type="entry name" value="ACYL_COA_DH_2"/>
    <property type="match status" value="1"/>
</dbReference>
<comment type="cofactor">
    <cofactor evidence="1 25 26">
        <name>FAD</name>
        <dbReference type="ChEBI" id="CHEBI:57692"/>
    </cofactor>
</comment>
<keyword evidence="9 25" id="KW-0274">FAD</keyword>
<keyword evidence="7" id="KW-0597">Phosphoprotein</keyword>
<dbReference type="Gene3D" id="2.40.110.10">
    <property type="entry name" value="Butyryl-CoA Dehydrogenase, subunit A, domain 2"/>
    <property type="match status" value="1"/>
</dbReference>
<comment type="catalytic activity">
    <reaction evidence="18">
        <text>oxidized [electron-transfer flavoprotein] + hexadecanoyl-CoA + H(+) = (2E)-hexadecenoyl-CoA + reduced [electron-transfer flavoprotein]</text>
        <dbReference type="Rhea" id="RHEA:43448"/>
        <dbReference type="Rhea" id="RHEA-COMP:10685"/>
        <dbReference type="Rhea" id="RHEA-COMP:10686"/>
        <dbReference type="ChEBI" id="CHEBI:15378"/>
        <dbReference type="ChEBI" id="CHEBI:57379"/>
        <dbReference type="ChEBI" id="CHEBI:57692"/>
        <dbReference type="ChEBI" id="CHEBI:58307"/>
        <dbReference type="ChEBI" id="CHEBI:61526"/>
    </reaction>
    <physiologicalReaction direction="left-to-right" evidence="18">
        <dbReference type="Rhea" id="RHEA:43449"/>
    </physiologicalReaction>
</comment>
<evidence type="ECO:0000256" key="17">
    <source>
        <dbReference type="ARBA" id="ARBA00047893"/>
    </source>
</evidence>
<evidence type="ECO:0000256" key="22">
    <source>
        <dbReference type="ARBA" id="ARBA00049038"/>
    </source>
</evidence>
<evidence type="ECO:0000256" key="1">
    <source>
        <dbReference type="ARBA" id="ARBA00001974"/>
    </source>
</evidence>
<feature type="domain" description="Acyl-CoA dehydrogenase/oxidase N-terminal" evidence="29">
    <location>
        <begin position="113"/>
        <end position="168"/>
    </location>
</feature>
<comment type="pathway">
    <text evidence="3">Lipid metabolism; mitochondrial fatty acid beta-oxidation.</text>
</comment>
<evidence type="ECO:0000259" key="27">
    <source>
        <dbReference type="Pfam" id="PF00441"/>
    </source>
</evidence>
<evidence type="ECO:0000256" key="21">
    <source>
        <dbReference type="ARBA" id="ARBA00048877"/>
    </source>
</evidence>
<evidence type="ECO:0000256" key="19">
    <source>
        <dbReference type="ARBA" id="ARBA00048063"/>
    </source>
</evidence>
<feature type="binding site" description="in other chain" evidence="25">
    <location>
        <begin position="420"/>
        <end position="422"/>
    </location>
    <ligand>
        <name>FAD</name>
        <dbReference type="ChEBI" id="CHEBI:57692"/>
        <note>ligand shared between dimeric partners</note>
    </ligand>
</feature>
<evidence type="ECO:0000256" key="6">
    <source>
        <dbReference type="ARBA" id="ARBA00019125"/>
    </source>
</evidence>
<comment type="subcellular location">
    <subcellularLocation>
        <location evidence="2">Mitochondrion matrix</location>
    </subcellularLocation>
</comment>
<keyword evidence="31" id="KW-1185">Reference proteome</keyword>
<dbReference type="PROSITE" id="PS00072">
    <property type="entry name" value="ACYL_COA_DH_1"/>
    <property type="match status" value="1"/>
</dbReference>
<dbReference type="GeneTree" id="ENSGT00940000158429"/>
<dbReference type="STRING" id="61819.ENSACIP00000021952"/>
<evidence type="ECO:0000256" key="25">
    <source>
        <dbReference type="PIRSR" id="PIRSR634180-3"/>
    </source>
</evidence>
<protein>
    <recommendedName>
        <fullName evidence="6">Medium-chain specific acyl-CoA dehydrogenase, mitochondrial</fullName>
        <ecNumber evidence="5">1.3.8.7</ecNumber>
    </recommendedName>
</protein>
<comment type="catalytic activity">
    <reaction evidence="21">
        <text>octanoyl-CoA + oxidized [electron-transfer flavoprotein] + H(+) = (2E)-octenoyl-CoA + reduced [electron-transfer flavoprotein]</text>
        <dbReference type="Rhea" id="RHEA:48180"/>
        <dbReference type="Rhea" id="RHEA-COMP:10685"/>
        <dbReference type="Rhea" id="RHEA-COMP:10686"/>
        <dbReference type="ChEBI" id="CHEBI:15378"/>
        <dbReference type="ChEBI" id="CHEBI:57386"/>
        <dbReference type="ChEBI" id="CHEBI:57692"/>
        <dbReference type="ChEBI" id="CHEBI:58307"/>
        <dbReference type="ChEBI" id="CHEBI:62242"/>
    </reaction>
    <physiologicalReaction direction="left-to-right" evidence="21">
        <dbReference type="Rhea" id="RHEA:48181"/>
    </physiologicalReaction>
</comment>
<evidence type="ECO:0000256" key="20">
    <source>
        <dbReference type="ARBA" id="ARBA00048499"/>
    </source>
</evidence>
<dbReference type="Pfam" id="PF02771">
    <property type="entry name" value="Acyl-CoA_dh_N"/>
    <property type="match status" value="2"/>
</dbReference>
<evidence type="ECO:0000256" key="24">
    <source>
        <dbReference type="PIRSR" id="PIRSR634180-1"/>
    </source>
</evidence>
<dbReference type="Proteomes" id="UP000261340">
    <property type="component" value="Unplaced"/>
</dbReference>
<name>A0A3Q0SG06_AMPCI</name>
<feature type="domain" description="Acyl-CoA oxidase/dehydrogenase middle" evidence="28">
    <location>
        <begin position="174"/>
        <end position="272"/>
    </location>
</feature>
<dbReference type="InterPro" id="IPR037069">
    <property type="entry name" value="AcylCoA_DH/ox_N_sf"/>
</dbReference>
<comment type="catalytic activity">
    <reaction evidence="16">
        <text>decanoyl-CoA + oxidized [electron-transfer flavoprotein] + H(+) = (2E)-decenoyl-CoA + reduced [electron-transfer flavoprotein]</text>
        <dbReference type="Rhea" id="RHEA:48176"/>
        <dbReference type="Rhea" id="RHEA-COMP:10685"/>
        <dbReference type="Rhea" id="RHEA-COMP:10686"/>
        <dbReference type="ChEBI" id="CHEBI:15378"/>
        <dbReference type="ChEBI" id="CHEBI:57692"/>
        <dbReference type="ChEBI" id="CHEBI:58307"/>
        <dbReference type="ChEBI" id="CHEBI:61406"/>
        <dbReference type="ChEBI" id="CHEBI:61430"/>
    </reaction>
    <physiologicalReaction direction="left-to-right" evidence="16">
        <dbReference type="Rhea" id="RHEA:48177"/>
    </physiologicalReaction>
</comment>
<comment type="catalytic activity">
    <reaction evidence="17">
        <text>dodecanoyl-CoA + oxidized [electron-transfer flavoprotein] + H(+) = (2E)-dodecenoyl-CoA + reduced [electron-transfer flavoprotein]</text>
        <dbReference type="Rhea" id="RHEA:47296"/>
        <dbReference type="Rhea" id="RHEA-COMP:10685"/>
        <dbReference type="Rhea" id="RHEA-COMP:10686"/>
        <dbReference type="ChEBI" id="CHEBI:15378"/>
        <dbReference type="ChEBI" id="CHEBI:57330"/>
        <dbReference type="ChEBI" id="CHEBI:57375"/>
        <dbReference type="ChEBI" id="CHEBI:57692"/>
        <dbReference type="ChEBI" id="CHEBI:58307"/>
    </reaction>
    <physiologicalReaction direction="left-to-right" evidence="17">
        <dbReference type="Rhea" id="RHEA:47297"/>
    </physiologicalReaction>
</comment>
<keyword evidence="8 26" id="KW-0285">Flavoprotein</keyword>
<dbReference type="CDD" id="cd01157">
    <property type="entry name" value="MCAD"/>
    <property type="match status" value="1"/>
</dbReference>
<dbReference type="InterPro" id="IPR006091">
    <property type="entry name" value="Acyl-CoA_Oxase/DH_mid-dom"/>
</dbReference>
<dbReference type="InterPro" id="IPR050741">
    <property type="entry name" value="Acyl-CoA_dehydrogenase"/>
</dbReference>
<reference evidence="30" key="1">
    <citation type="submission" date="2025-08" db="UniProtKB">
        <authorList>
            <consortium name="Ensembl"/>
        </authorList>
    </citation>
    <scope>IDENTIFICATION</scope>
</reference>
<dbReference type="SUPFAM" id="SSF47203">
    <property type="entry name" value="Acyl-CoA dehydrogenase C-terminal domain-like"/>
    <property type="match status" value="1"/>
</dbReference>
<comment type="catalytic activity">
    <reaction evidence="19">
        <text>a medium-chain 2,3-saturated fatty acyl-CoA + oxidized [electron-transfer flavoprotein] + H(+) = a medium-chain (2E)-enoyl-CoA + reduced [electron-transfer flavoprotein]</text>
        <dbReference type="Rhea" id="RHEA:14477"/>
        <dbReference type="Rhea" id="RHEA-COMP:10685"/>
        <dbReference type="Rhea" id="RHEA-COMP:10686"/>
        <dbReference type="ChEBI" id="CHEBI:15378"/>
        <dbReference type="ChEBI" id="CHEBI:57692"/>
        <dbReference type="ChEBI" id="CHEBI:58307"/>
        <dbReference type="ChEBI" id="CHEBI:83723"/>
        <dbReference type="ChEBI" id="CHEBI:83726"/>
        <dbReference type="EC" id="1.3.8.7"/>
    </reaction>
    <physiologicalReaction direction="left-to-right" evidence="19">
        <dbReference type="Rhea" id="RHEA:14478"/>
    </physiologicalReaction>
</comment>
<feature type="active site" description="Proton acceptor" evidence="24">
    <location>
        <position position="418"/>
    </location>
</feature>
<evidence type="ECO:0000256" key="11">
    <source>
        <dbReference type="ARBA" id="ARBA00022946"/>
    </source>
</evidence>
<dbReference type="GO" id="GO:0050660">
    <property type="term" value="F:flavin adenine dinucleotide binding"/>
    <property type="evidence" value="ECO:0007669"/>
    <property type="project" value="InterPro"/>
</dbReference>
<evidence type="ECO:0000256" key="8">
    <source>
        <dbReference type="ARBA" id="ARBA00022630"/>
    </source>
</evidence>
<evidence type="ECO:0000256" key="4">
    <source>
        <dbReference type="ARBA" id="ARBA00009347"/>
    </source>
</evidence>
<feature type="binding site" description="in other chain" evidence="25">
    <location>
        <begin position="323"/>
        <end position="325"/>
    </location>
    <ligand>
        <name>FAD</name>
        <dbReference type="ChEBI" id="CHEBI:57692"/>
        <note>ligand shared between dimeric partners</note>
    </ligand>
</feature>
<dbReference type="InterPro" id="IPR013786">
    <property type="entry name" value="AcylCoA_DH/ox_N"/>
</dbReference>
<dbReference type="EC" id="1.3.8.7" evidence="5"/>
<dbReference type="GO" id="GO:0051793">
    <property type="term" value="P:medium-chain fatty acid catabolic process"/>
    <property type="evidence" value="ECO:0007669"/>
    <property type="project" value="TreeGrafter"/>
</dbReference>
<dbReference type="PANTHER" id="PTHR48083:SF2">
    <property type="entry name" value="MEDIUM-CHAIN SPECIFIC ACYL-COA DEHYDROGENASE, MITOCHONDRIAL"/>
    <property type="match status" value="1"/>
</dbReference>
<keyword evidence="11" id="KW-0809">Transit peptide</keyword>
<evidence type="ECO:0000313" key="30">
    <source>
        <dbReference type="Ensembl" id="ENSACIP00000021952.1"/>
    </source>
</evidence>
<dbReference type="GO" id="GO:0005759">
    <property type="term" value="C:mitochondrial matrix"/>
    <property type="evidence" value="ECO:0007669"/>
    <property type="project" value="UniProtKB-SubCell"/>
</dbReference>
<dbReference type="Gene3D" id="1.20.140.10">
    <property type="entry name" value="Butyryl-CoA Dehydrogenase, subunit A, domain 3"/>
    <property type="match status" value="1"/>
</dbReference>
<dbReference type="InterPro" id="IPR006089">
    <property type="entry name" value="Acyl-CoA_DH_CS"/>
</dbReference>
<feature type="domain" description="Acyl-CoA dehydrogenase/oxidase N-terminal" evidence="29">
    <location>
        <begin position="35"/>
        <end position="87"/>
    </location>
</feature>
<dbReference type="UniPathway" id="UPA00660"/>
<dbReference type="InterPro" id="IPR034180">
    <property type="entry name" value="MCAD"/>
</dbReference>
<evidence type="ECO:0000256" key="10">
    <source>
        <dbReference type="ARBA" id="ARBA00022832"/>
    </source>
</evidence>
<dbReference type="GO" id="GO:0006635">
    <property type="term" value="P:fatty acid beta-oxidation"/>
    <property type="evidence" value="ECO:0007669"/>
    <property type="project" value="InterPro"/>
</dbReference>
<evidence type="ECO:0000256" key="16">
    <source>
        <dbReference type="ARBA" id="ARBA00047546"/>
    </source>
</evidence>
<dbReference type="FunFam" id="1.20.140.10:FF:000011">
    <property type="entry name" value="Medium-chain specific acyl-CoA dehydrogenase, mitochondrial"/>
    <property type="match status" value="1"/>
</dbReference>
<feature type="domain" description="Acyl-CoA dehydrogenase/oxidase C-terminal" evidence="27">
    <location>
        <begin position="284"/>
        <end position="431"/>
    </location>
</feature>
<comment type="catalytic activity">
    <reaction evidence="23">
        <text>hexanoyl-CoA + oxidized [electron-transfer flavoprotein] + H(+) = (2E)-hexenoyl-CoA + reduced [electron-transfer flavoprotein]</text>
        <dbReference type="Rhea" id="RHEA:43464"/>
        <dbReference type="Rhea" id="RHEA-COMP:10685"/>
        <dbReference type="Rhea" id="RHEA-COMP:10686"/>
        <dbReference type="ChEBI" id="CHEBI:15378"/>
        <dbReference type="ChEBI" id="CHEBI:57692"/>
        <dbReference type="ChEBI" id="CHEBI:58307"/>
        <dbReference type="ChEBI" id="CHEBI:62077"/>
        <dbReference type="ChEBI" id="CHEBI:62620"/>
    </reaction>
    <physiologicalReaction direction="left-to-right" evidence="23">
        <dbReference type="Rhea" id="RHEA:43465"/>
    </physiologicalReaction>
</comment>
<dbReference type="PANTHER" id="PTHR48083">
    <property type="entry name" value="MEDIUM-CHAIN SPECIFIC ACYL-COA DEHYDROGENASE, MITOCHONDRIAL-RELATED"/>
    <property type="match status" value="1"/>
</dbReference>
<dbReference type="InterPro" id="IPR009100">
    <property type="entry name" value="AcylCoA_DH/oxidase_NM_dom_sf"/>
</dbReference>
<evidence type="ECO:0000256" key="18">
    <source>
        <dbReference type="ARBA" id="ARBA00047916"/>
    </source>
</evidence>
<dbReference type="FunFam" id="2.40.110.10:FF:000007">
    <property type="entry name" value="Medium-chain specific acyl-CoA dehydrogenase, mitochondrial"/>
    <property type="match status" value="1"/>
</dbReference>
<comment type="similarity">
    <text evidence="4 26">Belongs to the acyl-CoA dehydrogenase family.</text>
</comment>
<evidence type="ECO:0000256" key="3">
    <source>
        <dbReference type="ARBA" id="ARBA00005198"/>
    </source>
</evidence>
<evidence type="ECO:0000256" key="15">
    <source>
        <dbReference type="ARBA" id="ARBA00045900"/>
    </source>
</evidence>
<dbReference type="Pfam" id="PF00441">
    <property type="entry name" value="Acyl-CoA_dh_1"/>
    <property type="match status" value="1"/>
</dbReference>
<dbReference type="InterPro" id="IPR036250">
    <property type="entry name" value="AcylCo_DH-like_C"/>
</dbReference>
<dbReference type="Gene3D" id="1.10.540.10">
    <property type="entry name" value="Acyl-CoA dehydrogenase/oxidase, N-terminal domain"/>
    <property type="match status" value="1"/>
</dbReference>
<evidence type="ECO:0000256" key="5">
    <source>
        <dbReference type="ARBA" id="ARBA00012033"/>
    </source>
</evidence>
<sequence>RLDSVSRRCFILSSIARFGSSPHTLLLLWPTELNDQQKEFQQLARKFAREEIIPVAPTYDKSGEYPFPIIKKAWELGLINGHIPQEYVVLDSEIGTVFGFFSNVSEMSFLYSGGMGLSSFDTCLITEELAYGCTGVQTAIEANSLGQMPVIIAGSDAQKKKYLGRMTEEPLMCAYCVTEPGAGSDVAGIKTRAVKMGDEYVVNGQKMWITNGGKANWYFLLARTNPDPKCPASKAFTGFIVDADSPGVQVGRKEMNMGQRCSDTRGITFEDVRIPKENVLIAEGAGFKIAMGAFDNTRPPVAAGATGLAQRALDEATNYAMERKTFGKVIAEHQAVSFLLAEMAMKVELARLAYQRAAWEVDQGRKNTYYASIAKAFAGDIANQVASDAVQIFGGNGFNSEYPVEKLMRDAKIYQIYEGTAQIQRLIIAREHLGRSKK</sequence>
<reference evidence="30" key="2">
    <citation type="submission" date="2025-09" db="UniProtKB">
        <authorList>
            <consortium name="Ensembl"/>
        </authorList>
    </citation>
    <scope>IDENTIFICATION</scope>
</reference>
<accession>A0A3Q0SG06</accession>
<evidence type="ECO:0000256" key="13">
    <source>
        <dbReference type="ARBA" id="ARBA00023098"/>
    </source>
</evidence>
<dbReference type="GO" id="GO:0070991">
    <property type="term" value="F:medium-chain fatty acyl-CoA dehydrogenase activity"/>
    <property type="evidence" value="ECO:0007669"/>
    <property type="project" value="UniProtKB-EC"/>
</dbReference>
<feature type="binding site" description="in other chain" evidence="25">
    <location>
        <begin position="391"/>
        <end position="395"/>
    </location>
    <ligand>
        <name>FAD</name>
        <dbReference type="ChEBI" id="CHEBI:57692"/>
        <note>ligand shared between dimeric partners</note>
    </ligand>
</feature>
<evidence type="ECO:0000256" key="2">
    <source>
        <dbReference type="ARBA" id="ARBA00004305"/>
    </source>
</evidence>
<keyword evidence="13" id="KW-0443">Lipid metabolism</keyword>
<evidence type="ECO:0000313" key="31">
    <source>
        <dbReference type="Proteomes" id="UP000261340"/>
    </source>
</evidence>
<proteinExistence type="inferred from homology"/>
<comment type="function">
    <text evidence="15">Medium-chain specific acyl-CoA dehydrogenase is one of the acyl-CoA dehydrogenases that catalyze the first step of mitochondrial fatty acid beta-oxidation, an aerobic process breaking down fatty acids into acetyl-CoA and allowing the production of energy from fats. The first step of fatty acid beta-oxidation consists in the removal of one hydrogen from C-2 and C-3 of the straight-chain fatty acyl-CoA thioester, resulting in the formation of trans-2-enoyl-CoA. Electron transfer flavoprotein (ETF) is the electron acceptor that transfers electrons to the main mitochondrial respiratory chain via ETF-ubiquinone oxidoreductase (ETF dehydrogenase). Among the different mitochondrial acyl-CoA dehydrogenases, medium-chain specific acyl-CoA dehydrogenase acts specifically on acyl-CoAs with saturated 6 to 12 carbons long primary chains.</text>
</comment>
<keyword evidence="12 26" id="KW-0560">Oxidoreductase</keyword>
<dbReference type="AlphaFoldDB" id="A0A3Q0SG06"/>
<keyword evidence="14" id="KW-0496">Mitochondrion</keyword>
<dbReference type="Pfam" id="PF02770">
    <property type="entry name" value="Acyl-CoA_dh_M"/>
    <property type="match status" value="1"/>
</dbReference>
<evidence type="ECO:0000256" key="12">
    <source>
        <dbReference type="ARBA" id="ARBA00023002"/>
    </source>
</evidence>
<feature type="binding site" description="in other chain" evidence="25">
    <location>
        <begin position="208"/>
        <end position="210"/>
    </location>
    <ligand>
        <name>FAD</name>
        <dbReference type="ChEBI" id="CHEBI:57692"/>
        <note>ligand shared between dimeric partners</note>
    </ligand>
</feature>
<evidence type="ECO:0000256" key="14">
    <source>
        <dbReference type="ARBA" id="ARBA00023128"/>
    </source>
</evidence>
<keyword evidence="10" id="KW-0276">Fatty acid metabolism</keyword>
<evidence type="ECO:0000259" key="29">
    <source>
        <dbReference type="Pfam" id="PF02771"/>
    </source>
</evidence>
<dbReference type="InterPro" id="IPR009075">
    <property type="entry name" value="AcylCo_DH/oxidase_C"/>
</dbReference>
<comment type="catalytic activity">
    <reaction evidence="20">
        <text>pentanoyl-CoA + oxidized [electron-transfer flavoprotein] + H(+) = (2E)-pentenoyl-CoA + reduced [electron-transfer flavoprotein]</text>
        <dbReference type="Rhea" id="RHEA:43456"/>
        <dbReference type="Rhea" id="RHEA-COMP:10685"/>
        <dbReference type="Rhea" id="RHEA-COMP:10686"/>
        <dbReference type="ChEBI" id="CHEBI:15378"/>
        <dbReference type="ChEBI" id="CHEBI:57389"/>
        <dbReference type="ChEBI" id="CHEBI:57692"/>
        <dbReference type="ChEBI" id="CHEBI:58307"/>
        <dbReference type="ChEBI" id="CHEBI:86160"/>
    </reaction>
    <physiologicalReaction direction="left-to-right" evidence="20">
        <dbReference type="Rhea" id="RHEA:43457"/>
    </physiologicalReaction>
</comment>
<evidence type="ECO:0000259" key="28">
    <source>
        <dbReference type="Pfam" id="PF02770"/>
    </source>
</evidence>
<evidence type="ECO:0000256" key="9">
    <source>
        <dbReference type="ARBA" id="ARBA00022827"/>
    </source>
</evidence>
<evidence type="ECO:0000256" key="23">
    <source>
        <dbReference type="ARBA" id="ARBA00049192"/>
    </source>
</evidence>
<dbReference type="Ensembl" id="ENSACIT00000022532.1">
    <property type="protein sequence ID" value="ENSACIP00000021952.1"/>
    <property type="gene ID" value="ENSACIG00000016769.1"/>
</dbReference>
<evidence type="ECO:0000256" key="7">
    <source>
        <dbReference type="ARBA" id="ARBA00022553"/>
    </source>
</evidence>